<organism evidence="1">
    <name type="scientific">uncultured Caudovirales phage</name>
    <dbReference type="NCBI Taxonomy" id="2100421"/>
    <lineage>
        <taxon>Viruses</taxon>
        <taxon>Duplodnaviria</taxon>
        <taxon>Heunggongvirae</taxon>
        <taxon>Uroviricota</taxon>
        <taxon>Caudoviricetes</taxon>
        <taxon>Peduoviridae</taxon>
        <taxon>Maltschvirus</taxon>
        <taxon>Maltschvirus maltsch</taxon>
    </lineage>
</organism>
<sequence>MNINNPIRDTVNANRHYIEISDKLNFFKGNEKLLTGFPRYQYTKESYKKEIQSLENQKEDALEKFRKCVDIEIIYRNSQEFLTPINSKNYNIGFGIK</sequence>
<proteinExistence type="predicted"/>
<protein>
    <submittedName>
        <fullName evidence="1">Uncharacterized protein</fullName>
    </submittedName>
</protein>
<dbReference type="EMBL" id="LR798451">
    <property type="protein sequence ID" value="CAB5238295.1"/>
    <property type="molecule type" value="Genomic_DNA"/>
</dbReference>
<gene>
    <name evidence="1" type="ORF">UFOVP144_38</name>
</gene>
<evidence type="ECO:0000313" key="1">
    <source>
        <dbReference type="EMBL" id="CAB5238295.1"/>
    </source>
</evidence>
<name>A0A6J7XPT8_9CAUD</name>
<reference evidence="1" key="1">
    <citation type="submission" date="2020-05" db="EMBL/GenBank/DDBJ databases">
        <authorList>
            <person name="Chiriac C."/>
            <person name="Salcher M."/>
            <person name="Ghai R."/>
            <person name="Kavagutti S V."/>
        </authorList>
    </citation>
    <scope>NUCLEOTIDE SEQUENCE</scope>
</reference>
<accession>A0A6J7XPT8</accession>